<keyword evidence="2" id="KW-0328">Glycosyltransferase</keyword>
<evidence type="ECO:0000256" key="1">
    <source>
        <dbReference type="ARBA" id="ARBA00006739"/>
    </source>
</evidence>
<evidence type="ECO:0000313" key="8">
    <source>
        <dbReference type="Proteomes" id="UP000643610"/>
    </source>
</evidence>
<proteinExistence type="inferred from homology"/>
<dbReference type="Gene3D" id="3.90.550.10">
    <property type="entry name" value="Spore Coat Polysaccharide Biosynthesis Protein SpsA, Chain A"/>
    <property type="match status" value="1"/>
</dbReference>
<dbReference type="EMBL" id="JACOFU010000002">
    <property type="protein sequence ID" value="MBC3831388.1"/>
    <property type="molecule type" value="Genomic_DNA"/>
</dbReference>
<comment type="caution">
    <text evidence="7">The sequence shown here is derived from an EMBL/GenBank/DDBJ whole genome shotgun (WGS) entry which is preliminary data.</text>
</comment>
<evidence type="ECO:0000256" key="2">
    <source>
        <dbReference type="ARBA" id="ARBA00022676"/>
    </source>
</evidence>
<dbReference type="SUPFAM" id="SSF53448">
    <property type="entry name" value="Nucleotide-diphospho-sugar transferases"/>
    <property type="match status" value="1"/>
</dbReference>
<dbReference type="CDD" id="cd04186">
    <property type="entry name" value="GT_2_like_c"/>
    <property type="match status" value="1"/>
</dbReference>
<accession>A0ABR6XPG5</accession>
<feature type="domain" description="Glycosyltransferase 2-like" evidence="6">
    <location>
        <begin position="5"/>
        <end position="174"/>
    </location>
</feature>
<dbReference type="PANTHER" id="PTHR43179:SF12">
    <property type="entry name" value="GALACTOFURANOSYLTRANSFERASE GLFT2"/>
    <property type="match status" value="1"/>
</dbReference>
<keyword evidence="3" id="KW-0808">Transferase</keyword>
<dbReference type="RefSeq" id="WP_186890389.1">
    <property type="nucleotide sequence ID" value="NZ_JACOFU010000002.1"/>
</dbReference>
<reference evidence="7 8" key="1">
    <citation type="submission" date="2020-08" db="EMBL/GenBank/DDBJ databases">
        <title>Novel species isolated from subtropical streams in China.</title>
        <authorList>
            <person name="Lu H."/>
        </authorList>
    </citation>
    <scope>NUCLEOTIDE SEQUENCE [LARGE SCALE GENOMIC DNA]</scope>
    <source>
        <strain evidence="7 8">KCTC 52442</strain>
    </source>
</reference>
<evidence type="ECO:0000313" key="7">
    <source>
        <dbReference type="EMBL" id="MBC3831388.1"/>
    </source>
</evidence>
<keyword evidence="5" id="KW-0812">Transmembrane</keyword>
<dbReference type="InterPro" id="IPR001173">
    <property type="entry name" value="Glyco_trans_2-like"/>
</dbReference>
<protein>
    <submittedName>
        <fullName evidence="7">Glycosyltransferase family 2 protein</fullName>
    </submittedName>
</protein>
<dbReference type="PANTHER" id="PTHR43179">
    <property type="entry name" value="RHAMNOSYLTRANSFERASE WBBL"/>
    <property type="match status" value="1"/>
</dbReference>
<name>A0ABR6XPG5_9BURK</name>
<evidence type="ECO:0000256" key="3">
    <source>
        <dbReference type="ARBA" id="ARBA00022679"/>
    </source>
</evidence>
<feature type="region of interest" description="Disordered" evidence="4">
    <location>
        <begin position="321"/>
        <end position="343"/>
    </location>
</feature>
<dbReference type="InterPro" id="IPR029044">
    <property type="entry name" value="Nucleotide-diphossugar_trans"/>
</dbReference>
<keyword evidence="5" id="KW-0472">Membrane</keyword>
<organism evidence="7 8">
    <name type="scientific">Undibacterium amnicola</name>
    <dbReference type="NCBI Taxonomy" id="1834038"/>
    <lineage>
        <taxon>Bacteria</taxon>
        <taxon>Pseudomonadati</taxon>
        <taxon>Pseudomonadota</taxon>
        <taxon>Betaproteobacteria</taxon>
        <taxon>Burkholderiales</taxon>
        <taxon>Oxalobacteraceae</taxon>
        <taxon>Undibacterium</taxon>
    </lineage>
</organism>
<dbReference type="Proteomes" id="UP000643610">
    <property type="component" value="Unassembled WGS sequence"/>
</dbReference>
<feature type="transmembrane region" description="Helical" evidence="5">
    <location>
        <begin position="244"/>
        <end position="266"/>
    </location>
</feature>
<evidence type="ECO:0000256" key="4">
    <source>
        <dbReference type="SAM" id="MobiDB-lite"/>
    </source>
</evidence>
<dbReference type="Pfam" id="PF00535">
    <property type="entry name" value="Glycos_transf_2"/>
    <property type="match status" value="1"/>
</dbReference>
<keyword evidence="8" id="KW-1185">Reference proteome</keyword>
<sequence length="343" mass="38284">MKDVTVVIVNWNSGALLADCLQHLALQTVKPKKIVVIDNFSSDDSIAGIKEFEHVDILQMQSNLGFAAANNYVLQQCTTEFIALLNPDAFPAPNWLEKLLLAAETYPESASFGSRQIRHENTQLLDGIGDSYHMSGLVWRTGYGAQNLDHSLKPREIFSPCAAAALYRTKVLQALGGFDEDFFCYVEDIDLGFRLRLAGHKSYYVPEASVRHIGSATTGGSGSDFSVYHGHRNLVHAFVKNMPGALLCLLLPLHLLLNLVTIAVFTRRGQGKLILRAKCDALLGLRRAWRKRQQVQSTRVATLGEIWRVLDKQFLPKRQQNLSAKPKRVVSRQSPRYPSKIEG</sequence>
<gene>
    <name evidence="7" type="ORF">H8K33_07695</name>
</gene>
<evidence type="ECO:0000256" key="5">
    <source>
        <dbReference type="SAM" id="Phobius"/>
    </source>
</evidence>
<evidence type="ECO:0000259" key="6">
    <source>
        <dbReference type="Pfam" id="PF00535"/>
    </source>
</evidence>
<keyword evidence="5" id="KW-1133">Transmembrane helix</keyword>
<comment type="similarity">
    <text evidence="1">Belongs to the glycosyltransferase 2 family.</text>
</comment>